<dbReference type="InterPro" id="IPR023696">
    <property type="entry name" value="Ureohydrolase_dom_sf"/>
</dbReference>
<dbReference type="GO" id="GO:0141221">
    <property type="term" value="F:histone deacetylase activity, hydrolytic mechanism"/>
    <property type="evidence" value="ECO:0007669"/>
    <property type="project" value="UniProtKB-EC"/>
</dbReference>
<feature type="domain" description="Histone deacetylase" evidence="10">
    <location>
        <begin position="41"/>
        <end position="328"/>
    </location>
</feature>
<evidence type="ECO:0000313" key="11">
    <source>
        <dbReference type="EMBL" id="JAC81084.1"/>
    </source>
</evidence>
<evidence type="ECO:0000256" key="4">
    <source>
        <dbReference type="ARBA" id="ARBA00022491"/>
    </source>
</evidence>
<evidence type="ECO:0000256" key="2">
    <source>
        <dbReference type="ARBA" id="ARBA00007738"/>
    </source>
</evidence>
<dbReference type="InterPro" id="IPR037138">
    <property type="entry name" value="His_deacetylse_dom_sf"/>
</dbReference>
<dbReference type="GO" id="GO:0005737">
    <property type="term" value="C:cytoplasm"/>
    <property type="evidence" value="ECO:0007669"/>
    <property type="project" value="TreeGrafter"/>
</dbReference>
<protein>
    <recommendedName>
        <fullName evidence="3">histone deacetylase</fullName>
        <ecNumber evidence="3">3.5.1.98</ecNumber>
    </recommendedName>
</protein>
<comment type="similarity">
    <text evidence="2">Belongs to the histone deacetylase family. HD type 2 subfamily.</text>
</comment>
<sequence length="405" mass="43919">MSLNCPSEFPAHHKEKQSCPPKTVGMIFDPIMEDHFSPQGHYECPERVASLVSKLEETGLLASCKRLAPRLASDEELMRVHTREHIAKVDGIREASARNADLGGVFCSPGTPAAARMAAGCVTEAALQVLRGEVGSAMAVVRPPGHHAECDRAMGFCLFNNISVAAEAALRFPGVKRVLVLDWDVHHGNGIQHTLEDNPGVMYISLHRGNGFFPGTGEAHEIGTGSGAGFTMNIPWPKAGFGDLDYKAAFDLVIEPVVQSFLPDLCIVAAGYDAVEGDPLGNMRLTAEGYGHMTQRLLGVCGGRVVVALEGGYNVRATADCAAETMRVLLGGPVASLEEGEPRRSLRRETKDVLRLVAKHHQGHWDVLSGSTFDLRLKRYFDEAFRRLPESSRCRATHGSIEIYV</sequence>
<keyword evidence="7" id="KW-0805">Transcription regulation</keyword>
<evidence type="ECO:0000259" key="10">
    <source>
        <dbReference type="Pfam" id="PF00850"/>
    </source>
</evidence>
<dbReference type="EC" id="3.5.1.98" evidence="3"/>
<dbReference type="PRINTS" id="PR01270">
    <property type="entry name" value="HDASUPER"/>
</dbReference>
<evidence type="ECO:0000256" key="3">
    <source>
        <dbReference type="ARBA" id="ARBA00012111"/>
    </source>
</evidence>
<reference evidence="11" key="1">
    <citation type="submission" date="2014-05" db="EMBL/GenBank/DDBJ databases">
        <title>The transcriptome of the halophilic microalga Tetraselmis sp. GSL018 isolated from the Great Salt Lake, Utah.</title>
        <authorList>
            <person name="Jinkerson R.E."/>
            <person name="D'Adamo S."/>
            <person name="Posewitz M.C."/>
        </authorList>
    </citation>
    <scope>NUCLEOTIDE SEQUENCE</scope>
    <source>
        <strain evidence="11">GSL018</strain>
    </source>
</reference>
<dbReference type="InterPro" id="IPR023801">
    <property type="entry name" value="His_deacetylse_dom"/>
</dbReference>
<keyword evidence="5" id="KW-0378">Hydrolase</keyword>
<evidence type="ECO:0000256" key="6">
    <source>
        <dbReference type="ARBA" id="ARBA00022853"/>
    </source>
</evidence>
<dbReference type="AlphaFoldDB" id="A0A061SDH5"/>
<accession>A0A061SDH5</accession>
<dbReference type="CDD" id="cd09992">
    <property type="entry name" value="HDAC_classII"/>
    <property type="match status" value="1"/>
</dbReference>
<proteinExistence type="inferred from homology"/>
<gene>
    <name evidence="11" type="primary">HDAC6_10</name>
    <name evidence="11" type="ORF">TSPGSL018_8716</name>
</gene>
<organism evidence="11">
    <name type="scientific">Tetraselmis sp. GSL018</name>
    <dbReference type="NCBI Taxonomy" id="582737"/>
    <lineage>
        <taxon>Eukaryota</taxon>
        <taxon>Viridiplantae</taxon>
        <taxon>Chlorophyta</taxon>
        <taxon>core chlorophytes</taxon>
        <taxon>Chlorodendrophyceae</taxon>
        <taxon>Chlorodendrales</taxon>
        <taxon>Chlorodendraceae</taxon>
        <taxon>Tetraselmis</taxon>
    </lineage>
</organism>
<dbReference type="InterPro" id="IPR000286">
    <property type="entry name" value="HDACs"/>
</dbReference>
<dbReference type="GO" id="GO:0040029">
    <property type="term" value="P:epigenetic regulation of gene expression"/>
    <property type="evidence" value="ECO:0007669"/>
    <property type="project" value="TreeGrafter"/>
</dbReference>
<comment type="subcellular location">
    <subcellularLocation>
        <location evidence="1">Nucleus</location>
    </subcellularLocation>
</comment>
<keyword evidence="9" id="KW-0539">Nucleus</keyword>
<evidence type="ECO:0000256" key="8">
    <source>
        <dbReference type="ARBA" id="ARBA00023163"/>
    </source>
</evidence>
<dbReference type="Pfam" id="PF00850">
    <property type="entry name" value="Hist_deacetyl"/>
    <property type="match status" value="1"/>
</dbReference>
<dbReference type="PANTHER" id="PTHR10625">
    <property type="entry name" value="HISTONE DEACETYLASE HDAC1-RELATED"/>
    <property type="match status" value="1"/>
</dbReference>
<dbReference type="EMBL" id="GBEZ01004107">
    <property type="protein sequence ID" value="JAC81084.1"/>
    <property type="molecule type" value="Transcribed_RNA"/>
</dbReference>
<evidence type="ECO:0000256" key="7">
    <source>
        <dbReference type="ARBA" id="ARBA00023015"/>
    </source>
</evidence>
<dbReference type="GO" id="GO:0000118">
    <property type="term" value="C:histone deacetylase complex"/>
    <property type="evidence" value="ECO:0007669"/>
    <property type="project" value="TreeGrafter"/>
</dbReference>
<keyword evidence="4" id="KW-0678">Repressor</keyword>
<dbReference type="PANTHER" id="PTHR10625:SF5">
    <property type="entry name" value="HISTONE DEACETYLASE"/>
    <property type="match status" value="1"/>
</dbReference>
<evidence type="ECO:0000256" key="1">
    <source>
        <dbReference type="ARBA" id="ARBA00004123"/>
    </source>
</evidence>
<evidence type="ECO:0000256" key="5">
    <source>
        <dbReference type="ARBA" id="ARBA00022801"/>
    </source>
</evidence>
<dbReference type="Gene3D" id="3.40.800.20">
    <property type="entry name" value="Histone deacetylase domain"/>
    <property type="match status" value="1"/>
</dbReference>
<keyword evidence="8" id="KW-0804">Transcription</keyword>
<dbReference type="SUPFAM" id="SSF52768">
    <property type="entry name" value="Arginase/deacetylase"/>
    <property type="match status" value="1"/>
</dbReference>
<evidence type="ECO:0000256" key="9">
    <source>
        <dbReference type="ARBA" id="ARBA00023242"/>
    </source>
</evidence>
<name>A0A061SDH5_9CHLO</name>
<keyword evidence="6" id="KW-0156">Chromatin regulator</keyword>